<comment type="caution">
    <text evidence="1">The sequence shown here is derived from an EMBL/GenBank/DDBJ whole genome shotgun (WGS) entry which is preliminary data.</text>
</comment>
<protein>
    <submittedName>
        <fullName evidence="1">Uncharacterized protein</fullName>
    </submittedName>
</protein>
<dbReference type="EMBL" id="LNQP01000034">
    <property type="protein sequence ID" value="KSU87864.1"/>
    <property type="molecule type" value="Genomic_DNA"/>
</dbReference>
<accession>A0A0V8JLK9</accession>
<reference evidence="1 2" key="1">
    <citation type="submission" date="2015-11" db="EMBL/GenBank/DDBJ databases">
        <title>Bacillus caseinolyticus sp nov.</title>
        <authorList>
            <person name="Dastager S.G."/>
            <person name="Mawlankar R."/>
        </authorList>
    </citation>
    <scope>NUCLEOTIDE SEQUENCE [LARGE SCALE GENOMIC DNA]</scope>
    <source>
        <strain evidence="1 2">SGD-V-76</strain>
    </source>
</reference>
<proteinExistence type="predicted"/>
<evidence type="ECO:0000313" key="1">
    <source>
        <dbReference type="EMBL" id="KSU87864.1"/>
    </source>
</evidence>
<keyword evidence="2" id="KW-1185">Reference proteome</keyword>
<gene>
    <name evidence="1" type="ORF">AS180_11130</name>
</gene>
<name>A0A0V8JLK9_9BACI</name>
<organism evidence="1 2">
    <name type="scientific">Priestia veravalensis</name>
    <dbReference type="NCBI Taxonomy" id="1414648"/>
    <lineage>
        <taxon>Bacteria</taxon>
        <taxon>Bacillati</taxon>
        <taxon>Bacillota</taxon>
        <taxon>Bacilli</taxon>
        <taxon>Bacillales</taxon>
        <taxon>Bacillaceae</taxon>
        <taxon>Priestia</taxon>
    </lineage>
</organism>
<dbReference type="Proteomes" id="UP000053681">
    <property type="component" value="Unassembled WGS sequence"/>
</dbReference>
<evidence type="ECO:0000313" key="2">
    <source>
        <dbReference type="Proteomes" id="UP000053681"/>
    </source>
</evidence>
<sequence length="82" mass="9672">MFSAYQKLWVNRSFSNQDNLSVKEKLSYAIQKDLRDEMTHPRVRKSPEVKYELAVQRINNSSLAHSEQLALIDLYTKLLRNC</sequence>
<dbReference type="AlphaFoldDB" id="A0A0V8JLK9"/>